<dbReference type="GO" id="GO:0050660">
    <property type="term" value="F:flavin adenine dinucleotide binding"/>
    <property type="evidence" value="ECO:0007669"/>
    <property type="project" value="InterPro"/>
</dbReference>
<dbReference type="FunFam" id="3.40.50.1220:FF:000001">
    <property type="entry name" value="Electron transfer flavoprotein, alpha subunit"/>
    <property type="match status" value="1"/>
</dbReference>
<feature type="binding site" evidence="8">
    <location>
        <position position="288"/>
    </location>
    <ligand>
        <name>FAD</name>
        <dbReference type="ChEBI" id="CHEBI:57692"/>
    </ligand>
</feature>
<dbReference type="PROSITE" id="PS00696">
    <property type="entry name" value="ETF_ALPHA"/>
    <property type="match status" value="1"/>
</dbReference>
<dbReference type="PANTHER" id="PTHR43153">
    <property type="entry name" value="ELECTRON TRANSFER FLAVOPROTEIN ALPHA"/>
    <property type="match status" value="1"/>
</dbReference>
<feature type="binding site" evidence="8">
    <location>
        <begin position="250"/>
        <end position="254"/>
    </location>
    <ligand>
        <name>FAD</name>
        <dbReference type="ChEBI" id="CHEBI:57692"/>
    </ligand>
</feature>
<dbReference type="InterPro" id="IPR014731">
    <property type="entry name" value="ETF_asu_C"/>
</dbReference>
<dbReference type="PANTHER" id="PTHR43153:SF1">
    <property type="entry name" value="ELECTRON TRANSFER FLAVOPROTEIN SUBUNIT ALPHA, MITOCHONDRIAL"/>
    <property type="match status" value="1"/>
</dbReference>
<dbReference type="Gene3D" id="3.40.50.1220">
    <property type="entry name" value="TPP-binding domain"/>
    <property type="match status" value="1"/>
</dbReference>
<protein>
    <submittedName>
        <fullName evidence="10">Electron transfer flavoprotein subunit alpha/FixB family protein</fullName>
    </submittedName>
</protein>
<evidence type="ECO:0000256" key="5">
    <source>
        <dbReference type="ARBA" id="ARBA00022827"/>
    </source>
</evidence>
<keyword evidence="11" id="KW-1185">Reference proteome</keyword>
<dbReference type="SUPFAM" id="SSF52467">
    <property type="entry name" value="DHS-like NAD/FAD-binding domain"/>
    <property type="match status" value="1"/>
</dbReference>
<dbReference type="OrthoDB" id="9770286at2"/>
<keyword evidence="5 8" id="KW-0274">FAD</keyword>
<feature type="binding site" evidence="8">
    <location>
        <begin position="236"/>
        <end position="237"/>
    </location>
    <ligand>
        <name>FAD</name>
        <dbReference type="ChEBI" id="CHEBI:57692"/>
    </ligand>
</feature>
<dbReference type="Gene3D" id="3.40.50.620">
    <property type="entry name" value="HUPs"/>
    <property type="match status" value="1"/>
</dbReference>
<evidence type="ECO:0000256" key="3">
    <source>
        <dbReference type="ARBA" id="ARBA00022448"/>
    </source>
</evidence>
<keyword evidence="6" id="KW-0249">Electron transport</keyword>
<feature type="binding site" evidence="8">
    <location>
        <begin position="267"/>
        <end position="274"/>
    </location>
    <ligand>
        <name>FAD</name>
        <dbReference type="ChEBI" id="CHEBI:57692"/>
    </ligand>
</feature>
<accession>A0A4R8ZU52</accession>
<dbReference type="InterPro" id="IPR029035">
    <property type="entry name" value="DHS-like_NAD/FAD-binding_dom"/>
</dbReference>
<feature type="binding site" evidence="8">
    <location>
        <position position="211"/>
    </location>
    <ligand>
        <name>FAD</name>
        <dbReference type="ChEBI" id="CHEBI:57692"/>
    </ligand>
</feature>
<evidence type="ECO:0000259" key="9">
    <source>
        <dbReference type="SMART" id="SM00893"/>
    </source>
</evidence>
<dbReference type="InterPro" id="IPR018206">
    <property type="entry name" value="ETF_asu_C_CS"/>
</dbReference>
<evidence type="ECO:0000256" key="2">
    <source>
        <dbReference type="ARBA" id="ARBA00011355"/>
    </source>
</evidence>
<comment type="function">
    <text evidence="7">The electron transfer flavoprotein serves as a specific electron acceptor for other dehydrogenases. It transfers the electrons to the main respiratory chain via ETF-ubiquinone oxidoreductase (ETF dehydrogenase).</text>
</comment>
<reference evidence="10 11" key="1">
    <citation type="submission" date="2019-03" db="EMBL/GenBank/DDBJ databases">
        <title>Genomics of glacier-inhabiting Cryobacterium strains.</title>
        <authorList>
            <person name="Liu Q."/>
            <person name="Xin Y.-H."/>
        </authorList>
    </citation>
    <scope>NUCLEOTIDE SEQUENCE [LARGE SCALE GENOMIC DNA]</scope>
    <source>
        <strain evidence="10 11">Hh14</strain>
    </source>
</reference>
<dbReference type="Pfam" id="PF00766">
    <property type="entry name" value="ETF_alpha"/>
    <property type="match status" value="1"/>
</dbReference>
<dbReference type="PIRSF" id="PIRSF000089">
    <property type="entry name" value="Electra_flavoP_a"/>
    <property type="match status" value="1"/>
</dbReference>
<comment type="caution">
    <text evidence="10">The sequence shown here is derived from an EMBL/GenBank/DDBJ whole genome shotgun (WGS) entry which is preliminary data.</text>
</comment>
<dbReference type="GO" id="GO:0033539">
    <property type="term" value="P:fatty acid beta-oxidation using acyl-CoA dehydrogenase"/>
    <property type="evidence" value="ECO:0007669"/>
    <property type="project" value="TreeGrafter"/>
</dbReference>
<evidence type="ECO:0000313" key="11">
    <source>
        <dbReference type="Proteomes" id="UP000297447"/>
    </source>
</evidence>
<evidence type="ECO:0000256" key="6">
    <source>
        <dbReference type="ARBA" id="ARBA00022982"/>
    </source>
</evidence>
<evidence type="ECO:0000256" key="1">
    <source>
        <dbReference type="ARBA" id="ARBA00005817"/>
    </source>
</evidence>
<dbReference type="EMBL" id="SOHE01000078">
    <property type="protein sequence ID" value="TFD45968.1"/>
    <property type="molecule type" value="Genomic_DNA"/>
</dbReference>
<proteinExistence type="inferred from homology"/>
<sequence>MSNILALIEVSSNGDLRDSTSSLLAAAARIGSPVAVVVTRPGAGSALVERLGNLGAAQVVLAESDQAGTLLVTPQVDALAAAVSTLAPGAILTVNSVEGRDVAARLGVRIGAGLVIDAVNLRSEGLTIVATHSVFGGAYTVESTVQGRPLIVTVREGAIEGPADAAVPVVTTVSLTSDARNSAVIDEVIDLVVTSTRPGLRGATRVVSGGRGLGSPEKFALVDQLADALGAAVGASRAAVDAGFVGQTCQVGQTGVTVSPQLYVALGISGAIQHRAGMQTAKTIVAINKDADAPIFDIADFGIVGDVFTVVPQLIAAIESRGKK</sequence>
<dbReference type="RefSeq" id="WP_134520885.1">
    <property type="nucleotide sequence ID" value="NZ_SOHE01000078.1"/>
</dbReference>
<dbReference type="InterPro" id="IPR014730">
    <property type="entry name" value="ETF_a/b_N"/>
</dbReference>
<comment type="similarity">
    <text evidence="1">Belongs to the ETF alpha-subunit/FixB family.</text>
</comment>
<dbReference type="SUPFAM" id="SSF52402">
    <property type="entry name" value="Adenine nucleotide alpha hydrolases-like"/>
    <property type="match status" value="1"/>
</dbReference>
<dbReference type="SMART" id="SM00893">
    <property type="entry name" value="ETF"/>
    <property type="match status" value="1"/>
</dbReference>
<feature type="domain" description="Electron transfer flavoprotein alpha/beta-subunit N-terminal" evidence="9">
    <location>
        <begin position="4"/>
        <end position="187"/>
    </location>
</feature>
<keyword evidence="4" id="KW-0285">Flavoprotein</keyword>
<dbReference type="InterPro" id="IPR014729">
    <property type="entry name" value="Rossmann-like_a/b/a_fold"/>
</dbReference>
<gene>
    <name evidence="10" type="ORF">E3T55_17825</name>
</gene>
<organism evidence="10 11">
    <name type="scientific">Cryobacterium frigoriphilum</name>
    <dbReference type="NCBI Taxonomy" id="1259150"/>
    <lineage>
        <taxon>Bacteria</taxon>
        <taxon>Bacillati</taxon>
        <taxon>Actinomycetota</taxon>
        <taxon>Actinomycetes</taxon>
        <taxon>Micrococcales</taxon>
        <taxon>Microbacteriaceae</taxon>
        <taxon>Cryobacterium</taxon>
    </lineage>
</organism>
<evidence type="ECO:0000256" key="7">
    <source>
        <dbReference type="ARBA" id="ARBA00025649"/>
    </source>
</evidence>
<name>A0A4R8ZU52_9MICO</name>
<dbReference type="InterPro" id="IPR001308">
    <property type="entry name" value="ETF_a/FixB"/>
</dbReference>
<comment type="cofactor">
    <cofactor evidence="8">
        <name>FAD</name>
        <dbReference type="ChEBI" id="CHEBI:57692"/>
    </cofactor>
    <text evidence="8">Binds 1 FAD per dimer.</text>
</comment>
<dbReference type="GO" id="GO:0009055">
    <property type="term" value="F:electron transfer activity"/>
    <property type="evidence" value="ECO:0007669"/>
    <property type="project" value="InterPro"/>
</dbReference>
<evidence type="ECO:0000256" key="4">
    <source>
        <dbReference type="ARBA" id="ARBA00022630"/>
    </source>
</evidence>
<evidence type="ECO:0000256" key="8">
    <source>
        <dbReference type="PIRSR" id="PIRSR000089-1"/>
    </source>
</evidence>
<evidence type="ECO:0000313" key="10">
    <source>
        <dbReference type="EMBL" id="TFD45968.1"/>
    </source>
</evidence>
<comment type="subunit">
    <text evidence="2">Heterodimer of an alpha and a beta subunit.</text>
</comment>
<dbReference type="Pfam" id="PF01012">
    <property type="entry name" value="ETF"/>
    <property type="match status" value="1"/>
</dbReference>
<dbReference type="AlphaFoldDB" id="A0A4R8ZU52"/>
<dbReference type="Proteomes" id="UP000297447">
    <property type="component" value="Unassembled WGS sequence"/>
</dbReference>
<keyword evidence="3" id="KW-0813">Transport</keyword>